<name>D5BJQ6_ZUNPS</name>
<dbReference type="EMBL" id="CP001650">
    <property type="protein sequence ID" value="ADF53754.1"/>
    <property type="molecule type" value="Genomic_DNA"/>
</dbReference>
<organism evidence="1 2">
    <name type="scientific">Zunongwangia profunda (strain DSM 18752 / CCTCC AB 206139 / SM-A87)</name>
    <name type="common">Wangia profunda</name>
    <dbReference type="NCBI Taxonomy" id="655815"/>
    <lineage>
        <taxon>Bacteria</taxon>
        <taxon>Pseudomonadati</taxon>
        <taxon>Bacteroidota</taxon>
        <taxon>Flavobacteriia</taxon>
        <taxon>Flavobacteriales</taxon>
        <taxon>Flavobacteriaceae</taxon>
        <taxon>Zunongwangia</taxon>
    </lineage>
</organism>
<dbReference type="GO" id="GO:0016740">
    <property type="term" value="F:transferase activity"/>
    <property type="evidence" value="ECO:0007669"/>
    <property type="project" value="UniProtKB-KW"/>
</dbReference>
<dbReference type="InterPro" id="IPR016181">
    <property type="entry name" value="Acyl_CoA_acyltransferase"/>
</dbReference>
<reference evidence="1 2" key="1">
    <citation type="journal article" date="2010" name="BMC Genomics">
        <title>The complete genome of Zunongwangia profunda SM-A87 reveals its adaptation to the deep-sea environment and ecological role in sedimentary organic nitrogen degradation.</title>
        <authorList>
            <person name="Qin Q.L."/>
            <person name="Zhang X.Y."/>
            <person name="Wang X.M."/>
            <person name="Liu G.M."/>
            <person name="Chen X.L."/>
            <person name="Xie B.B."/>
            <person name="Dang H.Y."/>
            <person name="Zhou B.C."/>
            <person name="Yu J."/>
            <person name="Zhang Y.Z."/>
        </authorList>
    </citation>
    <scope>NUCLEOTIDE SEQUENCE [LARGE SCALE GENOMIC DNA]</scope>
    <source>
        <strain evidence="2">DSM 18752 / CCTCC AB 206139 / SM-A87</strain>
    </source>
</reference>
<dbReference type="Proteomes" id="UP000001654">
    <property type="component" value="Chromosome"/>
</dbReference>
<evidence type="ECO:0000313" key="2">
    <source>
        <dbReference type="Proteomes" id="UP000001654"/>
    </source>
</evidence>
<dbReference type="Gene3D" id="3.40.630.30">
    <property type="match status" value="1"/>
</dbReference>
<protein>
    <submittedName>
        <fullName evidence="1">GCN5-related N-acetyltransferase</fullName>
    </submittedName>
</protein>
<dbReference type="STRING" id="655815.ZPR_3438"/>
<dbReference type="AlphaFoldDB" id="D5BJQ6"/>
<dbReference type="OrthoDB" id="226313at2"/>
<dbReference type="KEGG" id="zpr:ZPR_3438"/>
<proteinExistence type="predicted"/>
<evidence type="ECO:0000313" key="1">
    <source>
        <dbReference type="EMBL" id="ADF53754.1"/>
    </source>
</evidence>
<dbReference type="SUPFAM" id="SSF55729">
    <property type="entry name" value="Acyl-CoA N-acyltransferases (Nat)"/>
    <property type="match status" value="1"/>
</dbReference>
<keyword evidence="2" id="KW-1185">Reference proteome</keyword>
<dbReference type="eggNOG" id="COG0456">
    <property type="taxonomic scope" value="Bacteria"/>
</dbReference>
<dbReference type="RefSeq" id="WP_013072842.1">
    <property type="nucleotide sequence ID" value="NC_014041.1"/>
</dbReference>
<gene>
    <name evidence="1" type="ordered locus">ZPR_3438</name>
</gene>
<dbReference type="HOGENOM" id="CLU_401623_0_0_10"/>
<sequence length="680" mass="80136">MIFKIIKNPKSKAYNEVVALGDKNSKTLGFLPHSAFAKYAREGKIIGAYPNGSKELIGYILYRVSYNKVTIVHLCIPEEHRKGNTASKLVRHLKENTTQYDGIRLSCRNDYKIDRLWESLNFVPIKEKPGRGKEKLALTVWWYPHHHNDLLSQISDYELKNKIVAVIDMNVFLDIKDEREEESLALKSDWLLSEAILYYTREIHNEINRGNSSEIKKSSRKLLNYFTELPFKEEQEFKKILEKLEHEFPAISKNDKSDLKHLAYSIIGGAQFFITRDKELLQSKKFFTKYELKIYRPSEFITRLDENIQVSKYKPQRLIGTNIKSQRITSDNIDYFTRKFLKPDEKINHFQKKIRKALSSPHEYELITISKSEEILALVIFDRSENEKLSIPIFRFLNNSLRITLSKHLLFKAILTSTNENRSLIEILEVYIDEELSNSLKEARFIKTEEKWKKINLQKIIDFGNIKELISEMEYEEIEDSLILDPGDENYEFQKKYNLERHLSPLKIQDLDIPTFIISIKAVWAEQLFNDRSNEKLHLFESKNELLLNRENVYYRSSSRNLSAPARILWYISKNPITKEKGHIKAVSYIDEIFIDDAKKLFKQFKQLGIYNWKDIQKTIDKNGKIMAFVFSDTELFKRPVDLKFIKGLLKTKEEKKFMPLSPTKIKTETYLAIYKKGLL</sequence>
<accession>D5BJQ6</accession>